<organism evidence="1 2">
    <name type="scientific">Clathrospora elynae</name>
    <dbReference type="NCBI Taxonomy" id="706981"/>
    <lineage>
        <taxon>Eukaryota</taxon>
        <taxon>Fungi</taxon>
        <taxon>Dikarya</taxon>
        <taxon>Ascomycota</taxon>
        <taxon>Pezizomycotina</taxon>
        <taxon>Dothideomycetes</taxon>
        <taxon>Pleosporomycetidae</taxon>
        <taxon>Pleosporales</taxon>
        <taxon>Diademaceae</taxon>
        <taxon>Clathrospora</taxon>
    </lineage>
</organism>
<evidence type="ECO:0000313" key="2">
    <source>
        <dbReference type="Proteomes" id="UP000800038"/>
    </source>
</evidence>
<dbReference type="Proteomes" id="UP000800038">
    <property type="component" value="Unassembled WGS sequence"/>
</dbReference>
<name>A0A6A5SC60_9PLEO</name>
<evidence type="ECO:0000313" key="1">
    <source>
        <dbReference type="EMBL" id="KAF1938201.1"/>
    </source>
</evidence>
<keyword evidence="2" id="KW-1185">Reference proteome</keyword>
<proteinExistence type="predicted"/>
<dbReference type="AlphaFoldDB" id="A0A6A5SC60"/>
<sequence length="154" mass="17103">MDPAATYVEHDLKALDVPIRVGLEVHQCLSPHHISRQPYLSILSTPPTTTHAFCCSRSPLRDPSRYAAPAALHQPSIVRQCAVIDLVTSRRRVKKQAQTFCNHTSTPTRPHARHYISVNKTRFLLTQDDLIGLAICHPQSLLKGARLASQVDVG</sequence>
<protein>
    <submittedName>
        <fullName evidence="1">Uncharacterized protein</fullName>
    </submittedName>
</protein>
<gene>
    <name evidence="1" type="ORF">EJ02DRAFT_29792</name>
</gene>
<accession>A0A6A5SC60</accession>
<dbReference type="EMBL" id="ML976111">
    <property type="protein sequence ID" value="KAF1938201.1"/>
    <property type="molecule type" value="Genomic_DNA"/>
</dbReference>
<reference evidence="1" key="1">
    <citation type="journal article" date="2020" name="Stud. Mycol.">
        <title>101 Dothideomycetes genomes: a test case for predicting lifestyles and emergence of pathogens.</title>
        <authorList>
            <person name="Haridas S."/>
            <person name="Albert R."/>
            <person name="Binder M."/>
            <person name="Bloem J."/>
            <person name="Labutti K."/>
            <person name="Salamov A."/>
            <person name="Andreopoulos B."/>
            <person name="Baker S."/>
            <person name="Barry K."/>
            <person name="Bills G."/>
            <person name="Bluhm B."/>
            <person name="Cannon C."/>
            <person name="Castanera R."/>
            <person name="Culley D."/>
            <person name="Daum C."/>
            <person name="Ezra D."/>
            <person name="Gonzalez J."/>
            <person name="Henrissat B."/>
            <person name="Kuo A."/>
            <person name="Liang C."/>
            <person name="Lipzen A."/>
            <person name="Lutzoni F."/>
            <person name="Magnuson J."/>
            <person name="Mondo S."/>
            <person name="Nolan M."/>
            <person name="Ohm R."/>
            <person name="Pangilinan J."/>
            <person name="Park H.-J."/>
            <person name="Ramirez L."/>
            <person name="Alfaro M."/>
            <person name="Sun H."/>
            <person name="Tritt A."/>
            <person name="Yoshinaga Y."/>
            <person name="Zwiers L.-H."/>
            <person name="Turgeon B."/>
            <person name="Goodwin S."/>
            <person name="Spatafora J."/>
            <person name="Crous P."/>
            <person name="Grigoriev I."/>
        </authorList>
    </citation>
    <scope>NUCLEOTIDE SEQUENCE</scope>
    <source>
        <strain evidence="1">CBS 161.51</strain>
    </source>
</reference>